<dbReference type="EMBL" id="CP077076">
    <property type="protein sequence ID" value="QXH51109.1"/>
    <property type="molecule type" value="Genomic_DNA"/>
</dbReference>
<dbReference type="Pfam" id="PF00497">
    <property type="entry name" value="SBP_bac_3"/>
    <property type="match status" value="1"/>
</dbReference>
<name>A0ABX8N470_9PSED</name>
<dbReference type="PANTHER" id="PTHR35936:SF35">
    <property type="entry name" value="L-CYSTINE-BINDING PROTEIN TCYJ"/>
    <property type="match status" value="1"/>
</dbReference>
<feature type="domain" description="Solute-binding protein family 3/N-terminal" evidence="4">
    <location>
        <begin position="23"/>
        <end position="245"/>
    </location>
</feature>
<protein>
    <submittedName>
        <fullName evidence="5">Transporter substrate-binding domain-containing protein</fullName>
    </submittedName>
</protein>
<accession>A0ABX8N470</accession>
<evidence type="ECO:0000259" key="4">
    <source>
        <dbReference type="SMART" id="SM00062"/>
    </source>
</evidence>
<dbReference type="PANTHER" id="PTHR35936">
    <property type="entry name" value="MEMBRANE-BOUND LYTIC MUREIN TRANSGLYCOSYLASE F"/>
    <property type="match status" value="1"/>
</dbReference>
<dbReference type="Proteomes" id="UP001046350">
    <property type="component" value="Chromosome"/>
</dbReference>
<dbReference type="InterPro" id="IPR001638">
    <property type="entry name" value="Solute-binding_3/MltF_N"/>
</dbReference>
<feature type="chain" id="PRO_5047034992" evidence="3">
    <location>
        <begin position="22"/>
        <end position="259"/>
    </location>
</feature>
<keyword evidence="6" id="KW-1185">Reference proteome</keyword>
<sequence>MPLVRLLLILLLTCLSPLAQAERLRLVSDEWAPYLYLENGQPKGVDYEVANAVFNRLGVEVQWDFMPWKRCLAMVQQGLADGVLDIFKVEAREGFLVYPDEPMSEVEFVLYQASARRHRVERLEDLAGLTIGTSPGYTYGGAFNESPLFRREPAPSHEANFGKLALGRIDLLLTDRRVGRFLRRQLGLGQSIEELPLVVSRQQQYLGLARKPGREALARAFSEELQRFRQEPAYAAIQARYDGADDFPFAVEQQERSTR</sequence>
<evidence type="ECO:0000256" key="3">
    <source>
        <dbReference type="SAM" id="SignalP"/>
    </source>
</evidence>
<gene>
    <name evidence="5" type="ORF">KSS94_24750</name>
</gene>
<keyword evidence="2 3" id="KW-0732">Signal</keyword>
<feature type="signal peptide" evidence="3">
    <location>
        <begin position="1"/>
        <end position="21"/>
    </location>
</feature>
<reference evidence="5" key="1">
    <citation type="journal article" date="2021" name="Microorganisms">
        <title>The Ever-Expanding Pseudomonas Genus: Description of 43 New Species and Partition of the Pseudomonas putida Group.</title>
        <authorList>
            <person name="Girard L."/>
            <person name="Lood C."/>
            <person name="Hofte M."/>
            <person name="Vandamme P."/>
            <person name="Rokni-Zadeh H."/>
            <person name="van Noort V."/>
            <person name="Lavigne R."/>
            <person name="De Mot R."/>
        </authorList>
    </citation>
    <scope>NUCLEOTIDE SEQUENCE</scope>
    <source>
        <strain evidence="5">COW40</strain>
    </source>
</reference>
<organism evidence="5 6">
    <name type="scientific">Pseudomonas fakonensis</name>
    <dbReference type="NCBI Taxonomy" id="2842355"/>
    <lineage>
        <taxon>Bacteria</taxon>
        <taxon>Pseudomonadati</taxon>
        <taxon>Pseudomonadota</taxon>
        <taxon>Gammaproteobacteria</taxon>
        <taxon>Pseudomonadales</taxon>
        <taxon>Pseudomonadaceae</taxon>
        <taxon>Pseudomonas</taxon>
    </lineage>
</organism>
<evidence type="ECO:0000256" key="1">
    <source>
        <dbReference type="ARBA" id="ARBA00010333"/>
    </source>
</evidence>
<evidence type="ECO:0000256" key="2">
    <source>
        <dbReference type="ARBA" id="ARBA00022729"/>
    </source>
</evidence>
<dbReference type="RefSeq" id="WP_217840653.1">
    <property type="nucleotide sequence ID" value="NZ_CP077076.1"/>
</dbReference>
<evidence type="ECO:0000313" key="5">
    <source>
        <dbReference type="EMBL" id="QXH51109.1"/>
    </source>
</evidence>
<proteinExistence type="inferred from homology"/>
<dbReference type="SMART" id="SM00062">
    <property type="entry name" value="PBPb"/>
    <property type="match status" value="1"/>
</dbReference>
<evidence type="ECO:0000313" key="6">
    <source>
        <dbReference type="Proteomes" id="UP001046350"/>
    </source>
</evidence>
<comment type="similarity">
    <text evidence="1">Belongs to the bacterial solute-binding protein 3 family.</text>
</comment>